<name>A0A5F1ZPL4_9LEPT</name>
<proteinExistence type="predicted"/>
<evidence type="ECO:0000313" key="6">
    <source>
        <dbReference type="Proteomes" id="UP000297946"/>
    </source>
</evidence>
<dbReference type="Pfam" id="PF07603">
    <property type="entry name" value="Lcl_C"/>
    <property type="match status" value="1"/>
</dbReference>
<evidence type="ECO:0000313" key="3">
    <source>
        <dbReference type="EMBL" id="TGK05644.1"/>
    </source>
</evidence>
<dbReference type="PANTHER" id="PTHR35812:SF1">
    <property type="entry name" value="LIPOPROTEIN"/>
    <property type="match status" value="1"/>
</dbReference>
<dbReference type="InterPro" id="IPR059177">
    <property type="entry name" value="GH29D-like_dom"/>
</dbReference>
<comment type="caution">
    <text evidence="3">The sequence shown here is derived from an EMBL/GenBank/DDBJ whole genome shotgun (WGS) entry which is preliminary data.</text>
</comment>
<sequence>MYEVSVIVAWRPILHFTRISFLALFLLVNCSPKSASYGVLAALEQMLLGLGVGNGGGGGIFPPYTGSHSFLPGDSVNLNGNSGSVGNGTILDPSNNGSALGIATEGNGVPNLIFLYQGTNTTPYAVDVNGDGLADYYLCYPSDGTTTLHTGTNCGGNQVFVRPGQGFDTNGDGVVDNPMMALLASDFTVPHSSISPSPGIYGGAQNVTITCADNLAPGNIAYTLDGTTPSLSPANGHITNPPSTSFAVGGSGDGDYTVQYRCRDLAGRTEGVNTATYQINHAVPNVTISTPFSSAYVSANSGAVNLASFSWKSNQTGSYSVRQGGTGCTDGNVIDSGLASANAANTSFVQASQLAVGLNTLYICVTAGLTGRTTITITRDDTPPTVSTNPGAGAYGTSPVSVQLVYSDDSGSASGFTVLYTLDNSNPTINSATGAVGNGIVYNPSTPISLSQTTTIRFLARDPAGNVTSSVQSSVFTIDESLATITLNSYSPASRAVNASSNQSIAWQFAGNGASYKVLIGGNKCSSSTNGGTTTYQAPSGTSYSNLSDCECTSGTALAGGASAFKSGNVVSSGATGSDIQANTAVTTVIDNLNFVVGKNSVLFCVANQTNQPHYASVVTSIWKDTLAPQVTSTTPTGGYTGVDPTLGSVTVVFSEPMDSSFTPTMVFEFFDGSTWQSLNITNIKYVWDSNNPDTFKAVLPWVYFPENALIRWKILQNTMRDVTGILLASDVVLSFMTTTYSNAYGYGFTVFKTNGNDATTGLGVAHNYGSGPVALSSSYPGDLVTGDAVTGLKWKSTEESGTFTYNTAVNQCSSLNLQHGGVGYAALTNWRLPTVQELETLSIYQASGSANPPAVTSGAFTNFSSAEYWSSTLFVANPTNAWFVNFNDPDSYFNLSSSLYHVRCVSGVPNSH</sequence>
<dbReference type="AlphaFoldDB" id="A0A5F1ZPL4"/>
<feature type="domain" description="GH29D-like beta-sandwich" evidence="2">
    <location>
        <begin position="196"/>
        <end position="233"/>
    </location>
</feature>
<dbReference type="EMBL" id="RQGC01000013">
    <property type="protein sequence ID" value="TGL38775.1"/>
    <property type="molecule type" value="Genomic_DNA"/>
</dbReference>
<organism evidence="3 6">
    <name type="scientific">Leptospira langatensis</name>
    <dbReference type="NCBI Taxonomy" id="2484983"/>
    <lineage>
        <taxon>Bacteria</taxon>
        <taxon>Pseudomonadati</taxon>
        <taxon>Spirochaetota</taxon>
        <taxon>Spirochaetia</taxon>
        <taxon>Leptospirales</taxon>
        <taxon>Leptospiraceae</taxon>
        <taxon>Leptospira</taxon>
    </lineage>
</organism>
<dbReference type="Proteomes" id="UP000297273">
    <property type="component" value="Unassembled WGS sequence"/>
</dbReference>
<evidence type="ECO:0000313" key="4">
    <source>
        <dbReference type="EMBL" id="TGL38775.1"/>
    </source>
</evidence>
<reference evidence="3 6" key="2">
    <citation type="journal article" date="2019" name="PLoS Negl. Trop. Dis.">
        <title>Revisiting the worldwide diversity of Leptospira species in the environment.</title>
        <authorList>
            <person name="Vincent A.T."/>
            <person name="Schiettekatte O."/>
            <person name="Bourhy P."/>
            <person name="Veyrier F.J."/>
            <person name="Picardeau M."/>
        </authorList>
    </citation>
    <scope>NUCLEOTIDE SEQUENCE [LARGE SCALE GENOMIC DNA]</scope>
    <source>
        <strain evidence="4">201702690</strain>
        <strain evidence="3 6">SSW18</strain>
    </source>
</reference>
<evidence type="ECO:0000313" key="5">
    <source>
        <dbReference type="Proteomes" id="UP000297273"/>
    </source>
</evidence>
<protein>
    <submittedName>
        <fullName evidence="3">DUF1566 domain-containing protein</fullName>
    </submittedName>
</protein>
<dbReference type="Proteomes" id="UP000297946">
    <property type="component" value="Unassembled WGS sequence"/>
</dbReference>
<dbReference type="EMBL" id="RQER01000001">
    <property type="protein sequence ID" value="TGK05644.1"/>
    <property type="molecule type" value="Genomic_DNA"/>
</dbReference>
<evidence type="ECO:0000259" key="1">
    <source>
        <dbReference type="Pfam" id="PF07603"/>
    </source>
</evidence>
<keyword evidence="5" id="KW-1185">Reference proteome</keyword>
<dbReference type="Pfam" id="PF13290">
    <property type="entry name" value="CHB_HEX_C_1"/>
    <property type="match status" value="2"/>
</dbReference>
<evidence type="ECO:0000259" key="2">
    <source>
        <dbReference type="Pfam" id="PF13290"/>
    </source>
</evidence>
<feature type="domain" description="GH29D-like beta-sandwich" evidence="2">
    <location>
        <begin position="391"/>
        <end position="469"/>
    </location>
</feature>
<gene>
    <name evidence="3" type="ORF">EHO57_01935</name>
    <name evidence="4" type="ORF">EHQ53_17695</name>
</gene>
<dbReference type="OrthoDB" id="343463at2"/>
<dbReference type="InterPro" id="IPR011460">
    <property type="entry name" value="Lcl_C"/>
</dbReference>
<feature type="domain" description="Lcl C-terminal" evidence="1">
    <location>
        <begin position="786"/>
        <end position="906"/>
    </location>
</feature>
<reference evidence="4" key="1">
    <citation type="submission" date="2018-10" db="EMBL/GenBank/DDBJ databases">
        <authorList>
            <person name="Vincent A.T."/>
            <person name="Schiettekatte O."/>
            <person name="Bourhy P."/>
            <person name="Veyrier F.J."/>
            <person name="Picardeau M."/>
        </authorList>
    </citation>
    <scope>NUCLEOTIDE SEQUENCE</scope>
    <source>
        <strain evidence="4">201702690</strain>
    </source>
</reference>
<accession>A0A5F1ZPL4</accession>
<dbReference type="PANTHER" id="PTHR35812">
    <property type="entry name" value="LIPOPROTEIN"/>
    <property type="match status" value="1"/>
</dbReference>